<dbReference type="OrthoDB" id="680851at2759"/>
<evidence type="ECO:0000256" key="2">
    <source>
        <dbReference type="SAM" id="MobiDB-lite"/>
    </source>
</evidence>
<dbReference type="InterPro" id="IPR044696">
    <property type="entry name" value="WIP1/2/3"/>
</dbReference>
<evidence type="ECO:0000256" key="1">
    <source>
        <dbReference type="SAM" id="Coils"/>
    </source>
</evidence>
<feature type="compositionally biased region" description="Basic and acidic residues" evidence="2">
    <location>
        <begin position="205"/>
        <end position="233"/>
    </location>
</feature>
<dbReference type="GeneID" id="130502814"/>
<dbReference type="KEGG" id="rsz:130502814"/>
<keyword evidence="3" id="KW-1185">Reference proteome</keyword>
<dbReference type="PANTHER" id="PTHR34562:SF8">
    <property type="entry name" value="WPP DOMAIN-INTERACTING PROTEIN 1"/>
    <property type="match status" value="1"/>
</dbReference>
<protein>
    <submittedName>
        <fullName evidence="4">WPP domain-interacting protein 1-like</fullName>
    </submittedName>
</protein>
<feature type="compositionally biased region" description="Polar residues" evidence="2">
    <location>
        <begin position="189"/>
        <end position="198"/>
    </location>
</feature>
<feature type="coiled-coil region" evidence="1">
    <location>
        <begin position="328"/>
        <end position="362"/>
    </location>
</feature>
<reference evidence="4" key="1">
    <citation type="submission" date="2025-08" db="UniProtKB">
        <authorList>
            <consortium name="RefSeq"/>
        </authorList>
    </citation>
    <scope>IDENTIFICATION</scope>
    <source>
        <tissue evidence="4">Leaf</tissue>
    </source>
</reference>
<dbReference type="PANTHER" id="PTHR34562">
    <property type="entry name" value="WPP DOMAIN-INTERACTING PROTEIN 2"/>
    <property type="match status" value="1"/>
</dbReference>
<name>A0A9W3CPW0_RAPSA</name>
<evidence type="ECO:0000313" key="3">
    <source>
        <dbReference type="Proteomes" id="UP000504610"/>
    </source>
</evidence>
<feature type="compositionally biased region" description="Polar residues" evidence="2">
    <location>
        <begin position="40"/>
        <end position="59"/>
    </location>
</feature>
<evidence type="ECO:0000313" key="4">
    <source>
        <dbReference type="RefSeq" id="XP_056853526.1"/>
    </source>
</evidence>
<keyword evidence="1" id="KW-0175">Coiled coil</keyword>
<proteinExistence type="predicted"/>
<feature type="region of interest" description="Disordered" evidence="2">
    <location>
        <begin position="1"/>
        <end position="88"/>
    </location>
</feature>
<feature type="coiled-coil region" evidence="1">
    <location>
        <begin position="421"/>
        <end position="448"/>
    </location>
</feature>
<gene>
    <name evidence="4" type="primary">LOC130502814</name>
</gene>
<sequence>MDLESESSALESIGDNGLIHQTSINTTAADDDADDDNNNGRSLDQEGSFSDDSVKLVSTRSDETSVDVGKALNLGSSHSPVLSKGRGLRKWRRIRRDLVKDTSGNMENSKVLKRGLSGSAAHSHGNKQMLFQSPEIEQESQGSVGSVNMLKSGGGGGDGFEMLRSGFDDARFMPGIGFSAGKDDDRSSKSSTPVIGSSGQRGGKGRVENSKKHRGESVEKENSHSSLESDSRKPSSGSLMMNYKGRVGDEADMNGETSKRNDDGEEESLNNNNGFSEELDPLTEAIDGFITLQEALEKEVQHYREIGKETMPQHREGASEVSSPGSEIVTLVNTVEQLEIKLKETKSMLEVKESHIRELESTTNQNKHSWGGETRNVYGGTETVVEEIFRQRIEAEIEYLIYSRSIDKMVETQESLAEEQANETLDKLDKVQTKAASLRNRVQDLQNECIETTGSIKKRACKITSCFLIQLVLLLTVALVFVSQLVPESSDIVVVPT</sequence>
<dbReference type="Proteomes" id="UP000504610">
    <property type="component" value="Unplaced"/>
</dbReference>
<organism evidence="3 4">
    <name type="scientific">Raphanus sativus</name>
    <name type="common">Radish</name>
    <name type="synonym">Raphanus raphanistrum var. sativus</name>
    <dbReference type="NCBI Taxonomy" id="3726"/>
    <lineage>
        <taxon>Eukaryota</taxon>
        <taxon>Viridiplantae</taxon>
        <taxon>Streptophyta</taxon>
        <taxon>Embryophyta</taxon>
        <taxon>Tracheophyta</taxon>
        <taxon>Spermatophyta</taxon>
        <taxon>Magnoliopsida</taxon>
        <taxon>eudicotyledons</taxon>
        <taxon>Gunneridae</taxon>
        <taxon>Pentapetalae</taxon>
        <taxon>rosids</taxon>
        <taxon>malvids</taxon>
        <taxon>Brassicales</taxon>
        <taxon>Brassicaceae</taxon>
        <taxon>Brassiceae</taxon>
        <taxon>Raphanus</taxon>
    </lineage>
</organism>
<feature type="compositionally biased region" description="Polar residues" evidence="2">
    <location>
        <begin position="1"/>
        <end position="10"/>
    </location>
</feature>
<feature type="region of interest" description="Disordered" evidence="2">
    <location>
        <begin position="178"/>
        <end position="278"/>
    </location>
</feature>
<accession>A0A9W3CPW0</accession>
<feature type="region of interest" description="Disordered" evidence="2">
    <location>
        <begin position="136"/>
        <end position="162"/>
    </location>
</feature>
<dbReference type="AlphaFoldDB" id="A0A9W3CPW0"/>
<dbReference type="RefSeq" id="XP_056853526.1">
    <property type="nucleotide sequence ID" value="XM_056997546.1"/>
</dbReference>